<dbReference type="GO" id="GO:0015203">
    <property type="term" value="F:polyamine transmembrane transporter activity"/>
    <property type="evidence" value="ECO:0007669"/>
    <property type="project" value="TreeGrafter"/>
</dbReference>
<keyword evidence="3" id="KW-0479">Metal-binding</keyword>
<evidence type="ECO:0000256" key="2">
    <source>
        <dbReference type="ARBA" id="ARBA00022553"/>
    </source>
</evidence>
<evidence type="ECO:0000256" key="4">
    <source>
        <dbReference type="ARBA" id="ARBA00022741"/>
    </source>
</evidence>
<feature type="transmembrane region" description="Helical" evidence="8">
    <location>
        <begin position="97"/>
        <end position="115"/>
    </location>
</feature>
<reference evidence="9" key="1">
    <citation type="submission" date="2020-11" db="EMBL/GenBank/DDBJ databases">
        <authorList>
            <person name="Tran Van P."/>
        </authorList>
    </citation>
    <scope>NUCLEOTIDE SEQUENCE</scope>
</reference>
<evidence type="ECO:0000256" key="5">
    <source>
        <dbReference type="ARBA" id="ARBA00022840"/>
    </source>
</evidence>
<keyword evidence="7" id="KW-1278">Translocase</keyword>
<dbReference type="GO" id="GO:0005524">
    <property type="term" value="F:ATP binding"/>
    <property type="evidence" value="ECO:0007669"/>
    <property type="project" value="UniProtKB-KW"/>
</dbReference>
<comment type="subcellular location">
    <subcellularLocation>
        <location evidence="1">Membrane</location>
        <topology evidence="1">Multi-pass membrane protein</topology>
    </subcellularLocation>
</comment>
<feature type="transmembrane region" description="Helical" evidence="8">
    <location>
        <begin position="73"/>
        <end position="91"/>
    </location>
</feature>
<dbReference type="SUPFAM" id="SSF81665">
    <property type="entry name" value="Calcium ATPase, transmembrane domain M"/>
    <property type="match status" value="1"/>
</dbReference>
<keyword evidence="2" id="KW-0597">Phosphoprotein</keyword>
<evidence type="ECO:0000256" key="1">
    <source>
        <dbReference type="ARBA" id="ARBA00004141"/>
    </source>
</evidence>
<dbReference type="PANTHER" id="PTHR45630:SF8">
    <property type="entry name" value="CATION-TRANSPORTING ATPASE"/>
    <property type="match status" value="1"/>
</dbReference>
<evidence type="ECO:0000256" key="7">
    <source>
        <dbReference type="ARBA" id="ARBA00022967"/>
    </source>
</evidence>
<dbReference type="AlphaFoldDB" id="A0A7R9NXJ9"/>
<sequence length="172" mass="18181">MKPLVIVSLGSSYPCDWDNGALKAAHIGISLSEAEASVAAPFTSQIANIKCVLHLILEGRCALVTSFGVFKFMALYSLIQFISVLLLYMHGTMLGNVQFLYIDLVITTTLAVVMGRTGPTSKLVPQRPLGSLVAAVNLKGPSFSSSPIDNFCIFACTSGNSCATDCPSIAIC</sequence>
<dbReference type="PANTHER" id="PTHR45630">
    <property type="entry name" value="CATION-TRANSPORTING ATPASE-RELATED"/>
    <property type="match status" value="1"/>
</dbReference>
<dbReference type="InterPro" id="IPR006544">
    <property type="entry name" value="P-type_TPase_V"/>
</dbReference>
<dbReference type="GO" id="GO:0006874">
    <property type="term" value="P:intracellular calcium ion homeostasis"/>
    <property type="evidence" value="ECO:0007669"/>
    <property type="project" value="TreeGrafter"/>
</dbReference>
<dbReference type="GO" id="GO:0016020">
    <property type="term" value="C:membrane"/>
    <property type="evidence" value="ECO:0007669"/>
    <property type="project" value="UniProtKB-SubCell"/>
</dbReference>
<keyword evidence="8" id="KW-0472">Membrane</keyword>
<protein>
    <submittedName>
        <fullName evidence="9">Uncharacterized protein</fullName>
    </submittedName>
</protein>
<proteinExistence type="predicted"/>
<keyword evidence="5" id="KW-0067">ATP-binding</keyword>
<keyword evidence="8" id="KW-0812">Transmembrane</keyword>
<dbReference type="GO" id="GO:0019829">
    <property type="term" value="F:ATPase-coupled monoatomic cation transmembrane transporter activity"/>
    <property type="evidence" value="ECO:0007669"/>
    <property type="project" value="TreeGrafter"/>
</dbReference>
<gene>
    <name evidence="9" type="ORF">TTEB3V08_LOCUS7744</name>
</gene>
<dbReference type="GO" id="GO:0140358">
    <property type="term" value="F:P-type transmembrane transporter activity"/>
    <property type="evidence" value="ECO:0007669"/>
    <property type="project" value="InterPro"/>
</dbReference>
<evidence type="ECO:0000256" key="6">
    <source>
        <dbReference type="ARBA" id="ARBA00022842"/>
    </source>
</evidence>
<keyword evidence="4" id="KW-0547">Nucleotide-binding</keyword>
<accession>A0A7R9NXJ9</accession>
<dbReference type="InterPro" id="IPR023298">
    <property type="entry name" value="ATPase_P-typ_TM_dom_sf"/>
</dbReference>
<organism evidence="9">
    <name type="scientific">Timema tahoe</name>
    <dbReference type="NCBI Taxonomy" id="61484"/>
    <lineage>
        <taxon>Eukaryota</taxon>
        <taxon>Metazoa</taxon>
        <taxon>Ecdysozoa</taxon>
        <taxon>Arthropoda</taxon>
        <taxon>Hexapoda</taxon>
        <taxon>Insecta</taxon>
        <taxon>Pterygota</taxon>
        <taxon>Neoptera</taxon>
        <taxon>Polyneoptera</taxon>
        <taxon>Phasmatodea</taxon>
        <taxon>Timematodea</taxon>
        <taxon>Timematoidea</taxon>
        <taxon>Timematidae</taxon>
        <taxon>Timema</taxon>
    </lineage>
</organism>
<evidence type="ECO:0000313" key="9">
    <source>
        <dbReference type="EMBL" id="CAD7459797.1"/>
    </source>
</evidence>
<name>A0A7R9NXJ9_9NEOP</name>
<keyword evidence="6" id="KW-0460">Magnesium</keyword>
<dbReference type="EMBL" id="OE003145">
    <property type="protein sequence ID" value="CAD7459797.1"/>
    <property type="molecule type" value="Genomic_DNA"/>
</dbReference>
<evidence type="ECO:0000256" key="3">
    <source>
        <dbReference type="ARBA" id="ARBA00022723"/>
    </source>
</evidence>
<dbReference type="GO" id="GO:0046872">
    <property type="term" value="F:metal ion binding"/>
    <property type="evidence" value="ECO:0007669"/>
    <property type="project" value="UniProtKB-KW"/>
</dbReference>
<keyword evidence="8" id="KW-1133">Transmembrane helix</keyword>
<evidence type="ECO:0000256" key="8">
    <source>
        <dbReference type="SAM" id="Phobius"/>
    </source>
</evidence>